<evidence type="ECO:0000313" key="2">
    <source>
        <dbReference type="EMBL" id="TDR34682.1"/>
    </source>
</evidence>
<gene>
    <name evidence="2" type="ORF">DES43_113113</name>
</gene>
<dbReference type="GO" id="GO:0008270">
    <property type="term" value="F:zinc ion binding"/>
    <property type="evidence" value="ECO:0007669"/>
    <property type="project" value="InterPro"/>
</dbReference>
<sequence>MSSDQFARCMEAVALAVLPEFLGEPNRALSSPGREWRWGKNGSVSVDCVKGVYQDHEDGTGGGVLDLLQSYRGYTKIEAVEWLQEQGHIERRERQNEHANGQDAGSPQGKFAGFMDTWPVATFQYFDDKGRLAYEVLKFAKTAPRRYMQRRKHPAGKGWIWGLQGGTYGQVKSGDWFKAKEGKHYQAEETFDDAVRWLYHRDEVLKAKADGRPVYLCEGEKDVETLRAWGFTATTNAGGAKYWSEQFDDDLAGADVVILPDNDDAGRQRGLIRGGGLSGRAKSVRVLDISLHWPDAPVKADITDWKDQAGGTADGFSELVEKATKWTPVRPREFGAYYHDEIDGPSLAYDYLIDGLLTTRGRSVIGGPSGSGKSFLALHAAYCIARGQEFFGRHVERGGVIYQAGEGGLGMKKRQKAYRKHFQVSDDEDVPLVVLPAKVDLFARDGDTDRLISTIKAIKLTMEHPLRVVFIDTLATATIGADENSGKDMSVVLANIARIEEECGIHVCLVHHMNADGKKLRGHTSIHANVDTVIVVTADETTKIRTARLAKQKDDEDGIKIPFTLASVVVGTNPKTDREVTSCVVLTVSEKDALKKEQQQFGYSVRPSEEALLIPMFRAIKRYGKFIADAKEGPAEAVGKHVVDFSHFLDVAVEMDASESDKAAARVKIRKAFERNTNYLIKHQVIAFKRVSEKTGLLWWTGKPIRGFPETFPDRTFPGQTRDISETNQVAPLSLGERDLLDESIQL</sequence>
<dbReference type="InterPro" id="IPR003593">
    <property type="entry name" value="AAA+_ATPase"/>
</dbReference>
<organism evidence="2 3">
    <name type="scientific">Aquamicrobium defluvii</name>
    <dbReference type="NCBI Taxonomy" id="69279"/>
    <lineage>
        <taxon>Bacteria</taxon>
        <taxon>Pseudomonadati</taxon>
        <taxon>Pseudomonadota</taxon>
        <taxon>Alphaproteobacteria</taxon>
        <taxon>Hyphomicrobiales</taxon>
        <taxon>Phyllobacteriaceae</taxon>
        <taxon>Aquamicrobium</taxon>
    </lineage>
</organism>
<dbReference type="AlphaFoldDB" id="A0A4R6YES8"/>
<dbReference type="SUPFAM" id="SSF52540">
    <property type="entry name" value="P-loop containing nucleoside triphosphate hydrolases"/>
    <property type="match status" value="1"/>
</dbReference>
<dbReference type="InterPro" id="IPR034154">
    <property type="entry name" value="TOPRIM_DnaG/twinkle"/>
</dbReference>
<dbReference type="Gene3D" id="3.90.580.10">
    <property type="entry name" value="Zinc finger, CHC2-type domain"/>
    <property type="match status" value="1"/>
</dbReference>
<proteinExistence type="predicted"/>
<dbReference type="Pfam" id="PF13481">
    <property type="entry name" value="AAA_25"/>
    <property type="match status" value="1"/>
</dbReference>
<dbReference type="Gene3D" id="3.40.1360.10">
    <property type="match status" value="1"/>
</dbReference>
<keyword evidence="3" id="KW-1185">Reference proteome</keyword>
<name>A0A4R6YES8_9HYPH</name>
<evidence type="ECO:0000259" key="1">
    <source>
        <dbReference type="SMART" id="SM00382"/>
    </source>
</evidence>
<dbReference type="EMBL" id="SNZF01000013">
    <property type="protein sequence ID" value="TDR34682.1"/>
    <property type="molecule type" value="Genomic_DNA"/>
</dbReference>
<evidence type="ECO:0000313" key="3">
    <source>
        <dbReference type="Proteomes" id="UP000294958"/>
    </source>
</evidence>
<dbReference type="Gene3D" id="3.40.50.300">
    <property type="entry name" value="P-loop containing nucleotide triphosphate hydrolases"/>
    <property type="match status" value="1"/>
</dbReference>
<dbReference type="InterPro" id="IPR027417">
    <property type="entry name" value="P-loop_NTPase"/>
</dbReference>
<reference evidence="2 3" key="1">
    <citation type="submission" date="2019-03" db="EMBL/GenBank/DDBJ databases">
        <title>Genomic Encyclopedia of Type Strains, Phase IV (KMG-IV): sequencing the most valuable type-strain genomes for metagenomic binning, comparative biology and taxonomic classification.</title>
        <authorList>
            <person name="Goeker M."/>
        </authorList>
    </citation>
    <scope>NUCLEOTIDE SEQUENCE [LARGE SCALE GENOMIC DNA]</scope>
    <source>
        <strain evidence="2 3">DSM 11603</strain>
    </source>
</reference>
<accession>A0A4R6YES8</accession>
<feature type="domain" description="AAA+ ATPase" evidence="1">
    <location>
        <begin position="359"/>
        <end position="540"/>
    </location>
</feature>
<comment type="caution">
    <text evidence="2">The sequence shown here is derived from an EMBL/GenBank/DDBJ whole genome shotgun (WGS) entry which is preliminary data.</text>
</comment>
<protein>
    <submittedName>
        <fullName evidence="2">AAA domain-containing protein</fullName>
    </submittedName>
</protein>
<dbReference type="SUPFAM" id="SSF56731">
    <property type="entry name" value="DNA primase core"/>
    <property type="match status" value="1"/>
</dbReference>
<dbReference type="SUPFAM" id="SSF57783">
    <property type="entry name" value="Zinc beta-ribbon"/>
    <property type="match status" value="1"/>
</dbReference>
<dbReference type="GO" id="GO:0006260">
    <property type="term" value="P:DNA replication"/>
    <property type="evidence" value="ECO:0007669"/>
    <property type="project" value="InterPro"/>
</dbReference>
<dbReference type="CDD" id="cd01029">
    <property type="entry name" value="TOPRIM_primases"/>
    <property type="match status" value="1"/>
</dbReference>
<dbReference type="SMART" id="SM00382">
    <property type="entry name" value="AAA"/>
    <property type="match status" value="1"/>
</dbReference>
<dbReference type="InterPro" id="IPR036977">
    <property type="entry name" value="DNA_primase_Znf_CHC2"/>
</dbReference>
<dbReference type="Proteomes" id="UP000294958">
    <property type="component" value="Unassembled WGS sequence"/>
</dbReference>
<dbReference type="OrthoDB" id="1496333at2"/>
<dbReference type="GO" id="GO:0003677">
    <property type="term" value="F:DNA binding"/>
    <property type="evidence" value="ECO:0007669"/>
    <property type="project" value="InterPro"/>
</dbReference>